<dbReference type="RefSeq" id="WP_215625602.1">
    <property type="nucleotide sequence ID" value="NZ_CP067089.2"/>
</dbReference>
<name>A0A7T7XKZ4_9SPIR</name>
<reference evidence="1" key="1">
    <citation type="submission" date="2021-01" db="EMBL/GenBank/DDBJ databases">
        <title>Description of Breznakiella homolactica.</title>
        <authorList>
            <person name="Song Y."/>
            <person name="Brune A."/>
        </authorList>
    </citation>
    <scope>NUCLEOTIDE SEQUENCE</scope>
    <source>
        <strain evidence="1">RmG30</strain>
    </source>
</reference>
<dbReference type="Proteomes" id="UP000595917">
    <property type="component" value="Chromosome"/>
</dbReference>
<evidence type="ECO:0000313" key="1">
    <source>
        <dbReference type="EMBL" id="QQO08296.1"/>
    </source>
</evidence>
<gene>
    <name evidence="1" type="ORF">JFL75_15350</name>
</gene>
<dbReference type="KEGG" id="bhc:JFL75_15350"/>
<accession>A0A7T7XKZ4</accession>
<protein>
    <submittedName>
        <fullName evidence="1">Uncharacterized protein</fullName>
    </submittedName>
</protein>
<keyword evidence="2" id="KW-1185">Reference proteome</keyword>
<sequence>MRNLAVILFIFLLAPVLFSAGMEESVPVPERDLEFRGFRWGAALEDVIKKEGLPEIEEEQDGKLLLGYENTDVSGYTANMGILFDDDGLAMGLYFLELDNPEKANECFNDLLSKLYVLYGNTILTDSFLEIPESRVSVWYFSGGCILLNYDKGGTEVELMYSSIAAFQDLMNLSGL</sequence>
<organism evidence="1 2">
    <name type="scientific">Breznakiella homolactica</name>
    <dbReference type="NCBI Taxonomy" id="2798577"/>
    <lineage>
        <taxon>Bacteria</taxon>
        <taxon>Pseudomonadati</taxon>
        <taxon>Spirochaetota</taxon>
        <taxon>Spirochaetia</taxon>
        <taxon>Spirochaetales</taxon>
        <taxon>Breznakiellaceae</taxon>
        <taxon>Breznakiella</taxon>
    </lineage>
</organism>
<dbReference type="EMBL" id="CP067089">
    <property type="protein sequence ID" value="QQO08296.1"/>
    <property type="molecule type" value="Genomic_DNA"/>
</dbReference>
<evidence type="ECO:0000313" key="2">
    <source>
        <dbReference type="Proteomes" id="UP000595917"/>
    </source>
</evidence>
<dbReference type="AlphaFoldDB" id="A0A7T7XKZ4"/>
<proteinExistence type="predicted"/>